<protein>
    <submittedName>
        <fullName evidence="1">Uncharacterized protein</fullName>
    </submittedName>
</protein>
<sequence length="224" mass="25587">METLELSNLGNPTKLSGFCNADILIQNILMMPELYSIQAKEWDGLVLPKYDEGAEKVTLTLRDLYHRCKEVSSKELHEAGDTLFYLPETEIPEWFEWQSRRPKTKLDDDDVNNSESQDQRIKLFTDWEGPGIGWVKCNILAFDSRYQELATTTLDHQSELILILMAIYIKRKNHKTRAAVAETAKITEQGELQTQLAQQQSIIGVINVKEDSSSIISVDKGQHC</sequence>
<dbReference type="Proteomes" id="UP001386955">
    <property type="component" value="Unassembled WGS sequence"/>
</dbReference>
<dbReference type="EMBL" id="JAYMYS010000005">
    <property type="protein sequence ID" value="KAK7392707.1"/>
    <property type="molecule type" value="Genomic_DNA"/>
</dbReference>
<reference evidence="1 2" key="1">
    <citation type="submission" date="2024-01" db="EMBL/GenBank/DDBJ databases">
        <title>The genomes of 5 underutilized Papilionoideae crops provide insights into root nodulation and disease resistanc.</title>
        <authorList>
            <person name="Jiang F."/>
        </authorList>
    </citation>
    <scope>NUCLEOTIDE SEQUENCE [LARGE SCALE GENOMIC DNA]</scope>
    <source>
        <strain evidence="1">DUOXIRENSHENG_FW03</strain>
        <tissue evidence="1">Leaves</tissue>
    </source>
</reference>
<accession>A0AAN9XHE7</accession>
<evidence type="ECO:0000313" key="2">
    <source>
        <dbReference type="Proteomes" id="UP001386955"/>
    </source>
</evidence>
<keyword evidence="2" id="KW-1185">Reference proteome</keyword>
<evidence type="ECO:0000313" key="1">
    <source>
        <dbReference type="EMBL" id="KAK7392707.1"/>
    </source>
</evidence>
<gene>
    <name evidence="1" type="ORF">VNO78_21152</name>
</gene>
<comment type="caution">
    <text evidence="1">The sequence shown here is derived from an EMBL/GenBank/DDBJ whole genome shotgun (WGS) entry which is preliminary data.</text>
</comment>
<dbReference type="AlphaFoldDB" id="A0AAN9XHE7"/>
<name>A0AAN9XHE7_PSOTE</name>
<proteinExistence type="predicted"/>
<organism evidence="1 2">
    <name type="scientific">Psophocarpus tetragonolobus</name>
    <name type="common">Winged bean</name>
    <name type="synonym">Dolichos tetragonolobus</name>
    <dbReference type="NCBI Taxonomy" id="3891"/>
    <lineage>
        <taxon>Eukaryota</taxon>
        <taxon>Viridiplantae</taxon>
        <taxon>Streptophyta</taxon>
        <taxon>Embryophyta</taxon>
        <taxon>Tracheophyta</taxon>
        <taxon>Spermatophyta</taxon>
        <taxon>Magnoliopsida</taxon>
        <taxon>eudicotyledons</taxon>
        <taxon>Gunneridae</taxon>
        <taxon>Pentapetalae</taxon>
        <taxon>rosids</taxon>
        <taxon>fabids</taxon>
        <taxon>Fabales</taxon>
        <taxon>Fabaceae</taxon>
        <taxon>Papilionoideae</taxon>
        <taxon>50 kb inversion clade</taxon>
        <taxon>NPAAA clade</taxon>
        <taxon>indigoferoid/millettioid clade</taxon>
        <taxon>Phaseoleae</taxon>
        <taxon>Psophocarpus</taxon>
    </lineage>
</organism>